<dbReference type="Pfam" id="PF00210">
    <property type="entry name" value="Ferritin"/>
    <property type="match status" value="1"/>
</dbReference>
<feature type="binding site" evidence="5">
    <location>
        <position position="62"/>
    </location>
    <ligand>
        <name>Fe cation</name>
        <dbReference type="ChEBI" id="CHEBI:24875"/>
        <label>1</label>
    </ligand>
</feature>
<dbReference type="PANTHER" id="PTHR11431:SF75">
    <property type="entry name" value="FERRITIN"/>
    <property type="match status" value="1"/>
</dbReference>
<comment type="catalytic activity">
    <reaction evidence="6">
        <text>4 Fe(2+) + O2 + 4 H(+) = 4 Fe(3+) + 2 H2O</text>
        <dbReference type="Rhea" id="RHEA:11148"/>
        <dbReference type="ChEBI" id="CHEBI:15377"/>
        <dbReference type="ChEBI" id="CHEBI:15378"/>
        <dbReference type="ChEBI" id="CHEBI:15379"/>
        <dbReference type="ChEBI" id="CHEBI:29033"/>
        <dbReference type="ChEBI" id="CHEBI:29034"/>
        <dbReference type="EC" id="1.16.3.1"/>
    </reaction>
</comment>
<dbReference type="EC" id="1.16.3.1" evidence="6"/>
<gene>
    <name evidence="8" type="primary">Fer3</name>
</gene>
<organism evidence="8">
    <name type="scientific">Macrobrachium nipponense</name>
    <name type="common">Oriental river shrimp</name>
    <name type="synonym">Palaemon nipponensis</name>
    <dbReference type="NCBI Taxonomy" id="159736"/>
    <lineage>
        <taxon>Eukaryota</taxon>
        <taxon>Metazoa</taxon>
        <taxon>Ecdysozoa</taxon>
        <taxon>Arthropoda</taxon>
        <taxon>Crustacea</taxon>
        <taxon>Multicrustacea</taxon>
        <taxon>Malacostraca</taxon>
        <taxon>Eumalacostraca</taxon>
        <taxon>Eucarida</taxon>
        <taxon>Decapoda</taxon>
        <taxon>Pleocyemata</taxon>
        <taxon>Caridea</taxon>
        <taxon>Palaemonoidea</taxon>
        <taxon>Palaemonidae</taxon>
        <taxon>Macrobrachium</taxon>
    </lineage>
</organism>
<dbReference type="Gene3D" id="1.20.1260.10">
    <property type="match status" value="1"/>
</dbReference>
<accession>A0A4Y5SX42</accession>
<dbReference type="EMBL" id="MK173048">
    <property type="protein sequence ID" value="QDA69873.1"/>
    <property type="molecule type" value="mRNA"/>
</dbReference>
<evidence type="ECO:0000313" key="8">
    <source>
        <dbReference type="EMBL" id="QDA69873.1"/>
    </source>
</evidence>
<protein>
    <recommendedName>
        <fullName evidence="6">Ferritin</fullName>
        <ecNumber evidence="6">1.16.3.1</ecNumber>
    </recommendedName>
</protein>
<dbReference type="PANTHER" id="PTHR11431">
    <property type="entry name" value="FERRITIN"/>
    <property type="match status" value="1"/>
</dbReference>
<dbReference type="CDD" id="cd01056">
    <property type="entry name" value="Euk_Ferritin"/>
    <property type="match status" value="1"/>
</dbReference>
<evidence type="ECO:0000256" key="4">
    <source>
        <dbReference type="ARBA" id="ARBA00023004"/>
    </source>
</evidence>
<dbReference type="GO" id="GO:0004322">
    <property type="term" value="F:ferroxidase activity"/>
    <property type="evidence" value="ECO:0007669"/>
    <property type="project" value="UniProtKB-EC"/>
</dbReference>
<dbReference type="FunFam" id="1.20.1260.10:FF:000002">
    <property type="entry name" value="Ferritin, mitochondrial"/>
    <property type="match status" value="1"/>
</dbReference>
<dbReference type="AlphaFoldDB" id="A0A4Y5SX42"/>
<dbReference type="InterPro" id="IPR009078">
    <property type="entry name" value="Ferritin-like_SF"/>
</dbReference>
<dbReference type="InterPro" id="IPR009040">
    <property type="entry name" value="Ferritin-like_diiron"/>
</dbReference>
<dbReference type="SUPFAM" id="SSF47240">
    <property type="entry name" value="Ferritin-like"/>
    <property type="match status" value="1"/>
</dbReference>
<dbReference type="InterPro" id="IPR012347">
    <property type="entry name" value="Ferritin-like"/>
</dbReference>
<keyword evidence="2 6" id="KW-0409">Iron storage</keyword>
<keyword evidence="6" id="KW-0560">Oxidoreductase</keyword>
<dbReference type="GO" id="GO:0008198">
    <property type="term" value="F:ferrous iron binding"/>
    <property type="evidence" value="ECO:0007669"/>
    <property type="project" value="TreeGrafter"/>
</dbReference>
<evidence type="ECO:0000256" key="2">
    <source>
        <dbReference type="ARBA" id="ARBA00022434"/>
    </source>
</evidence>
<sequence>MSSIIRQNFHEDCEAALNNHINLQLHISYVFTNLNHHFARDDVALPGFSKYFEKASTVANDHAETLMKYQNKRGGRLELQNISAQIFKVQNDALPNVVNALDMQKKVNKHLLEVRQKASDKGDSHMCHIIDDHILVKHVDTIKELGHMITKLKRVGSGFGLYIFDKELN</sequence>
<name>A0A4Y5SX42_MACNP</name>
<comment type="function">
    <text evidence="6">Stores iron in a soluble, non-toxic, readily available form. Important for iron homeostasis. Iron is taken up in the ferrous form and deposited as ferric hydroxides after oxidation.</text>
</comment>
<proteinExistence type="evidence at transcript level"/>
<dbReference type="PROSITE" id="PS50905">
    <property type="entry name" value="FERRITIN_LIKE"/>
    <property type="match status" value="1"/>
</dbReference>
<evidence type="ECO:0000259" key="7">
    <source>
        <dbReference type="PROSITE" id="PS50905"/>
    </source>
</evidence>
<evidence type="ECO:0000256" key="1">
    <source>
        <dbReference type="ARBA" id="ARBA00007513"/>
    </source>
</evidence>
<dbReference type="GO" id="GO:0006826">
    <property type="term" value="P:iron ion transport"/>
    <property type="evidence" value="ECO:0007669"/>
    <property type="project" value="InterPro"/>
</dbReference>
<evidence type="ECO:0000256" key="6">
    <source>
        <dbReference type="RuleBase" id="RU361145"/>
    </source>
</evidence>
<dbReference type="InterPro" id="IPR008331">
    <property type="entry name" value="Ferritin_DPS_dom"/>
</dbReference>
<evidence type="ECO:0000256" key="5">
    <source>
        <dbReference type="PIRSR" id="PIRSR601519-1"/>
    </source>
</evidence>
<dbReference type="GO" id="GO:0008199">
    <property type="term" value="F:ferric iron binding"/>
    <property type="evidence" value="ECO:0007669"/>
    <property type="project" value="InterPro"/>
</dbReference>
<keyword evidence="4 5" id="KW-0408">Iron</keyword>
<dbReference type="InterPro" id="IPR001519">
    <property type="entry name" value="Ferritin"/>
</dbReference>
<dbReference type="SMR" id="A0A4Y5SX42"/>
<comment type="similarity">
    <text evidence="1 6">Belongs to the ferritin family.</text>
</comment>
<dbReference type="GO" id="GO:0005737">
    <property type="term" value="C:cytoplasm"/>
    <property type="evidence" value="ECO:0007669"/>
    <property type="project" value="TreeGrafter"/>
</dbReference>
<keyword evidence="3 5" id="KW-0479">Metal-binding</keyword>
<dbReference type="GO" id="GO:0006879">
    <property type="term" value="P:intracellular iron ion homeostasis"/>
    <property type="evidence" value="ECO:0007669"/>
    <property type="project" value="UniProtKB-KW"/>
</dbReference>
<feature type="domain" description="Ferritin-like diiron" evidence="7">
    <location>
        <begin position="7"/>
        <end position="156"/>
    </location>
</feature>
<evidence type="ECO:0000256" key="3">
    <source>
        <dbReference type="ARBA" id="ARBA00022723"/>
    </source>
</evidence>
<reference evidence="8" key="1">
    <citation type="submission" date="2018-11" db="EMBL/GenBank/DDBJ databases">
        <authorList>
            <person name="Liu F.S."/>
            <person name="Yang Z.L."/>
            <person name="Li Y.B."/>
        </authorList>
    </citation>
    <scope>NUCLEOTIDE SEQUENCE</scope>
</reference>